<dbReference type="Pfam" id="PF01852">
    <property type="entry name" value="START"/>
    <property type="match status" value="1"/>
</dbReference>
<feature type="transmembrane region" description="Helical" evidence="2">
    <location>
        <begin position="619"/>
        <end position="640"/>
    </location>
</feature>
<keyword evidence="2" id="KW-0812">Transmembrane</keyword>
<evidence type="ECO:0000313" key="5">
    <source>
        <dbReference type="Proteomes" id="UP001165060"/>
    </source>
</evidence>
<feature type="domain" description="START" evidence="3">
    <location>
        <begin position="69"/>
        <end position="170"/>
    </location>
</feature>
<dbReference type="InterPro" id="IPR002913">
    <property type="entry name" value="START_lipid-bd_dom"/>
</dbReference>
<protein>
    <recommendedName>
        <fullName evidence="3">START domain-containing protein</fullName>
    </recommendedName>
</protein>
<reference evidence="4 5" key="1">
    <citation type="journal article" date="2023" name="Commun. Biol.">
        <title>Genome analysis of Parmales, the sister group of diatoms, reveals the evolutionary specialization of diatoms from phago-mixotrophs to photoautotrophs.</title>
        <authorList>
            <person name="Ban H."/>
            <person name="Sato S."/>
            <person name="Yoshikawa S."/>
            <person name="Yamada K."/>
            <person name="Nakamura Y."/>
            <person name="Ichinomiya M."/>
            <person name="Sato N."/>
            <person name="Blanc-Mathieu R."/>
            <person name="Endo H."/>
            <person name="Kuwata A."/>
            <person name="Ogata H."/>
        </authorList>
    </citation>
    <scope>NUCLEOTIDE SEQUENCE [LARGE SCALE GENOMIC DNA]</scope>
</reference>
<evidence type="ECO:0000259" key="3">
    <source>
        <dbReference type="Pfam" id="PF01852"/>
    </source>
</evidence>
<feature type="transmembrane region" description="Helical" evidence="2">
    <location>
        <begin position="453"/>
        <end position="471"/>
    </location>
</feature>
<sequence>MESEVNQSEEVKTIKTSSLIDNAVAKVSKDGRENIVQASGTIRASLMSVAAYMFVAEQGHHQITMEEESVNQHKVVQHENDHALVFHWGFTMPSPVSDRDGVFRCVIQKLEDDCIMSAESIEHDQAPHQEGVVRIFARRLLRFSPVSPAVTRFTVTSTFDVRGSIPSFISTSFSTPAAASAPLAALRYFNQVKRAEMFEAADAKELGQLLVQDTDKVRGKKDRRPLEAALSKIVDRSAVLRGARSRFPWFAPMLVEVLRNQVHRPSNTLTPLAEFGEEGGKKVGGAFALLQLKKVSPAAAVEAWIAGNPALGALKLELPWFEHAMLGVSTELRAQVPYGVKARAYLGAGVSAADGLSDAFMIKTFYDVGDAANAKGLLVMVGANLAMQGLIVYAQCQGLKKNRWRTALFEMLTVVSFVKPGLDGYRVASGAEQLPGAAFSPLVEMLITKGAELFFEAIPGLILQLVALLNAEQVSNVAIGSILMSTASTALTATTIIWDWDTDPGSRKGSPDWAGIVPDVGRGSAFAALFFMGVFQVVAKAAAVALLAVTSTSWLLQYVVADHVLHLIYRVARNDMVVYALMPPAVSYIVSPLVRVIIKTVSDFTGSLLLRLPLHLGGSYWLFNLAMSQASVFACVHLYLEYAPGDGADKIAARTLWAGAAGLTAGWLVTFTYFVFRIAVPKYRHTLWSWTSGRQCAQAYFLKGNDDEVRFTEIFSMNLLLWESDIGEEVKAWAAANWARWSEEKPAWFKPEVVPDQFIPVGALQQLGYNRKRRGSAAESIRESFRAAEEEEGGGDD</sequence>
<keyword evidence="2" id="KW-0472">Membrane</keyword>
<feature type="transmembrane region" description="Helical" evidence="2">
    <location>
        <begin position="526"/>
        <end position="556"/>
    </location>
</feature>
<dbReference type="Proteomes" id="UP001165060">
    <property type="component" value="Unassembled WGS sequence"/>
</dbReference>
<feature type="transmembrane region" description="Helical" evidence="2">
    <location>
        <begin position="477"/>
        <end position="498"/>
    </location>
</feature>
<keyword evidence="2" id="KW-1133">Transmembrane helix</keyword>
<dbReference type="InterPro" id="IPR023393">
    <property type="entry name" value="START-like_dom_sf"/>
</dbReference>
<gene>
    <name evidence="4" type="ORF">TeGR_g5155</name>
</gene>
<comment type="caution">
    <text evidence="4">The sequence shown here is derived from an EMBL/GenBank/DDBJ whole genome shotgun (WGS) entry which is preliminary data.</text>
</comment>
<keyword evidence="5" id="KW-1185">Reference proteome</keyword>
<evidence type="ECO:0000313" key="4">
    <source>
        <dbReference type="EMBL" id="GMI30487.1"/>
    </source>
</evidence>
<organism evidence="4 5">
    <name type="scientific">Tetraparma gracilis</name>
    <dbReference type="NCBI Taxonomy" id="2962635"/>
    <lineage>
        <taxon>Eukaryota</taxon>
        <taxon>Sar</taxon>
        <taxon>Stramenopiles</taxon>
        <taxon>Ochrophyta</taxon>
        <taxon>Bolidophyceae</taxon>
        <taxon>Parmales</taxon>
        <taxon>Triparmaceae</taxon>
        <taxon>Tetraparma</taxon>
    </lineage>
</organism>
<evidence type="ECO:0000256" key="1">
    <source>
        <dbReference type="SAM" id="MobiDB-lite"/>
    </source>
</evidence>
<feature type="transmembrane region" description="Helical" evidence="2">
    <location>
        <begin position="576"/>
        <end position="598"/>
    </location>
</feature>
<dbReference type="Gene3D" id="3.30.530.20">
    <property type="match status" value="1"/>
</dbReference>
<feature type="region of interest" description="Disordered" evidence="1">
    <location>
        <begin position="773"/>
        <end position="797"/>
    </location>
</feature>
<proteinExistence type="predicted"/>
<dbReference type="SUPFAM" id="SSF55961">
    <property type="entry name" value="Bet v1-like"/>
    <property type="match status" value="1"/>
</dbReference>
<evidence type="ECO:0000256" key="2">
    <source>
        <dbReference type="SAM" id="Phobius"/>
    </source>
</evidence>
<feature type="transmembrane region" description="Helical" evidence="2">
    <location>
        <begin position="655"/>
        <end position="676"/>
    </location>
</feature>
<name>A0ABQ6MPU4_9STRA</name>
<accession>A0ABQ6MPU4</accession>
<dbReference type="EMBL" id="BRYB01000468">
    <property type="protein sequence ID" value="GMI30487.1"/>
    <property type="molecule type" value="Genomic_DNA"/>
</dbReference>